<keyword evidence="3" id="KW-1185">Reference proteome</keyword>
<dbReference type="RefSeq" id="WP_382208643.1">
    <property type="nucleotide sequence ID" value="NZ_JBHSZH010000002.1"/>
</dbReference>
<dbReference type="EMBL" id="JBHSZH010000002">
    <property type="protein sequence ID" value="MFC7079131.1"/>
    <property type="molecule type" value="Genomic_DNA"/>
</dbReference>
<protein>
    <submittedName>
        <fullName evidence="2">Uncharacterized protein</fullName>
    </submittedName>
</protein>
<dbReference type="AlphaFoldDB" id="A0ABD5WIH3"/>
<dbReference type="InterPro" id="IPR011990">
    <property type="entry name" value="TPR-like_helical_dom_sf"/>
</dbReference>
<reference evidence="2" key="3">
    <citation type="submission" date="2024-09" db="EMBL/GenBank/DDBJ databases">
        <authorList>
            <person name="Sun Q."/>
        </authorList>
    </citation>
    <scope>NUCLEOTIDE SEQUENCE</scope>
    <source>
        <strain evidence="2">CCM 7472</strain>
    </source>
</reference>
<dbReference type="EMBL" id="JBHSZH010000002">
    <property type="protein sequence ID" value="MFC7079225.1"/>
    <property type="molecule type" value="Genomic_DNA"/>
</dbReference>
<evidence type="ECO:0000313" key="1">
    <source>
        <dbReference type="EMBL" id="MFC7079131.1"/>
    </source>
</evidence>
<dbReference type="Proteomes" id="UP001596407">
    <property type="component" value="Unassembled WGS sequence"/>
</dbReference>
<comment type="caution">
    <text evidence="2">The sequence shown here is derived from an EMBL/GenBank/DDBJ whole genome shotgun (WGS) entry which is preliminary data.</text>
</comment>
<sequence length="141" mass="16188">MSFNKAHEHEQAAQQHRENGDFVEAGECYTAAAYIYLADWPPTHRGKNVSHGEYYLLNAATCYRLGGCTDRARNRCQQGVLIAEELLDRTKNIGGTTAYDRARYAAWYEFIGDFRVVGILTEKVSAYERAEQIYFEEETHH</sequence>
<name>A0ABD5WIH3_9EURY</name>
<evidence type="ECO:0000313" key="3">
    <source>
        <dbReference type="Proteomes" id="UP001596407"/>
    </source>
</evidence>
<gene>
    <name evidence="1" type="ORF">ACFQJ6_02235</name>
    <name evidence="2" type="ORF">ACFQJ6_02790</name>
</gene>
<organism evidence="2 3">
    <name type="scientific">Halorussus caseinilyticus</name>
    <dbReference type="NCBI Taxonomy" id="3034025"/>
    <lineage>
        <taxon>Archaea</taxon>
        <taxon>Methanobacteriati</taxon>
        <taxon>Methanobacteriota</taxon>
        <taxon>Stenosarchaea group</taxon>
        <taxon>Halobacteria</taxon>
        <taxon>Halobacteriales</taxon>
        <taxon>Haladaptataceae</taxon>
        <taxon>Halorussus</taxon>
    </lineage>
</organism>
<evidence type="ECO:0000313" key="2">
    <source>
        <dbReference type="EMBL" id="MFC7079225.1"/>
    </source>
</evidence>
<dbReference type="SUPFAM" id="SSF48452">
    <property type="entry name" value="TPR-like"/>
    <property type="match status" value="1"/>
</dbReference>
<accession>A0ABD5WIH3</accession>
<reference evidence="3" key="2">
    <citation type="journal article" date="2019" name="Int. J. Syst. Evol. Microbiol.">
        <title>The Global Catalogue of Microorganisms (GCM) 10K type strain sequencing project: providing services to taxonomists for standard genome sequencing and annotation.</title>
        <authorList>
            <consortium name="The Broad Institute Genomics Platform"/>
            <consortium name="The Broad Institute Genome Sequencing Center for Infectious Disease"/>
            <person name="Wu L."/>
            <person name="Ma J."/>
        </authorList>
    </citation>
    <scope>NUCLEOTIDE SEQUENCE [LARGE SCALE GENOMIC DNA]</scope>
    <source>
        <strain evidence="3">DT72</strain>
    </source>
</reference>
<reference evidence="2" key="1">
    <citation type="journal article" date="2014" name="Int. J. Syst. Evol. Microbiol.">
        <title>Complete genome sequence of Corynebacterium casei LMG S-19264T (=DSM 44701T), isolated from a smear-ripened cheese.</title>
        <authorList>
            <consortium name="US DOE Joint Genome Institute (JGI-PGF)"/>
            <person name="Walter F."/>
            <person name="Albersmeier A."/>
            <person name="Kalinowski J."/>
            <person name="Ruckert C."/>
        </authorList>
    </citation>
    <scope>NUCLEOTIDE SEQUENCE [LARGE SCALE GENOMIC DNA]</scope>
    <source>
        <strain evidence="2">CCM 7472</strain>
    </source>
</reference>
<proteinExistence type="predicted"/>